<reference evidence="2 3" key="1">
    <citation type="journal article" date="2018" name="Sci. Rep.">
        <title>Genomic signatures of local adaptation to the degree of environmental predictability in rotifers.</title>
        <authorList>
            <person name="Franch-Gras L."/>
            <person name="Hahn C."/>
            <person name="Garcia-Roger E.M."/>
            <person name="Carmona M.J."/>
            <person name="Serra M."/>
            <person name="Gomez A."/>
        </authorList>
    </citation>
    <scope>NUCLEOTIDE SEQUENCE [LARGE SCALE GENOMIC DNA]</scope>
    <source>
        <strain evidence="2">HYR1</strain>
    </source>
</reference>
<comment type="caution">
    <text evidence="2">The sequence shown here is derived from an EMBL/GenBank/DDBJ whole genome shotgun (WGS) entry which is preliminary data.</text>
</comment>
<dbReference type="AlphaFoldDB" id="A0A3M7S9Y9"/>
<keyword evidence="3" id="KW-1185">Reference proteome</keyword>
<accession>A0A3M7S9Y9</accession>
<dbReference type="Proteomes" id="UP000276133">
    <property type="component" value="Unassembled WGS sequence"/>
</dbReference>
<evidence type="ECO:0000313" key="2">
    <source>
        <dbReference type="EMBL" id="RNA32592.1"/>
    </source>
</evidence>
<evidence type="ECO:0000256" key="1">
    <source>
        <dbReference type="SAM" id="MobiDB-lite"/>
    </source>
</evidence>
<name>A0A3M7S9Y9_BRAPC</name>
<sequence length="160" mass="17715">MSVKQGSLPNGTSGIGFGPQEEFYNCADIEIRSFPGQPGTSSALLFTTKPSYKTTTTRTEIPTKTSRTTKLKSTTKASTMKTTVSTKKINKNPFFHCEKIEASMAAKLPKDHDPNEFNGIPLCLLIGDSPLTCKDCYENCISPYKKCPKESYDDERKLNQ</sequence>
<evidence type="ECO:0000313" key="3">
    <source>
        <dbReference type="Proteomes" id="UP000276133"/>
    </source>
</evidence>
<gene>
    <name evidence="2" type="ORF">BpHYR1_038719</name>
</gene>
<organism evidence="2 3">
    <name type="scientific">Brachionus plicatilis</name>
    <name type="common">Marine rotifer</name>
    <name type="synonym">Brachionus muelleri</name>
    <dbReference type="NCBI Taxonomy" id="10195"/>
    <lineage>
        <taxon>Eukaryota</taxon>
        <taxon>Metazoa</taxon>
        <taxon>Spiralia</taxon>
        <taxon>Gnathifera</taxon>
        <taxon>Rotifera</taxon>
        <taxon>Eurotatoria</taxon>
        <taxon>Monogononta</taxon>
        <taxon>Pseudotrocha</taxon>
        <taxon>Ploima</taxon>
        <taxon>Brachionidae</taxon>
        <taxon>Brachionus</taxon>
    </lineage>
</organism>
<protein>
    <submittedName>
        <fullName evidence="2">Uncharacterized protein</fullName>
    </submittedName>
</protein>
<feature type="region of interest" description="Disordered" evidence="1">
    <location>
        <begin position="55"/>
        <end position="83"/>
    </location>
</feature>
<dbReference type="EMBL" id="REGN01001783">
    <property type="protein sequence ID" value="RNA32592.1"/>
    <property type="molecule type" value="Genomic_DNA"/>
</dbReference>
<proteinExistence type="predicted"/>